<feature type="region of interest" description="Disordered" evidence="1">
    <location>
        <begin position="458"/>
        <end position="488"/>
    </location>
</feature>
<feature type="compositionally biased region" description="Basic and acidic residues" evidence="1">
    <location>
        <begin position="674"/>
        <end position="683"/>
    </location>
</feature>
<dbReference type="InterPro" id="IPR039320">
    <property type="entry name" value="RNF207"/>
</dbReference>
<dbReference type="GO" id="GO:0048471">
    <property type="term" value="C:perinuclear region of cytoplasm"/>
    <property type="evidence" value="ECO:0007669"/>
    <property type="project" value="TreeGrafter"/>
</dbReference>
<feature type="compositionally biased region" description="Basic and acidic residues" evidence="1">
    <location>
        <begin position="586"/>
        <end position="596"/>
    </location>
</feature>
<dbReference type="GO" id="GO:0044325">
    <property type="term" value="F:transmembrane transporter binding"/>
    <property type="evidence" value="ECO:0007669"/>
    <property type="project" value="TreeGrafter"/>
</dbReference>
<dbReference type="PANTHER" id="PTHR22635:SF0">
    <property type="entry name" value="RING FINGER PROTEIN 207"/>
    <property type="match status" value="1"/>
</dbReference>
<feature type="compositionally biased region" description="Basic and acidic residues" evidence="1">
    <location>
        <begin position="905"/>
        <end position="938"/>
    </location>
</feature>
<dbReference type="GO" id="GO:0030544">
    <property type="term" value="F:Hsp70 protein binding"/>
    <property type="evidence" value="ECO:0007669"/>
    <property type="project" value="InterPro"/>
</dbReference>
<feature type="region of interest" description="Disordered" evidence="1">
    <location>
        <begin position="701"/>
        <end position="806"/>
    </location>
</feature>
<dbReference type="PANTHER" id="PTHR22635">
    <property type="entry name" value="RING FINGER PROTEIN 207"/>
    <property type="match status" value="1"/>
</dbReference>
<feature type="region of interest" description="Disordered" evidence="1">
    <location>
        <begin position="504"/>
        <end position="647"/>
    </location>
</feature>
<feature type="compositionally biased region" description="Basic and acidic residues" evidence="1">
    <location>
        <begin position="702"/>
        <end position="718"/>
    </location>
</feature>
<gene>
    <name evidence="2" type="ORF">PYX00_001217</name>
</gene>
<protein>
    <recommendedName>
        <fullName evidence="3">RING finger protein 207</fullName>
    </recommendedName>
</protein>
<feature type="region of interest" description="Disordered" evidence="1">
    <location>
        <begin position="664"/>
        <end position="685"/>
    </location>
</feature>
<dbReference type="Gene3D" id="1.20.58.1540">
    <property type="entry name" value="Actin interacting protein 3, C-terminal domain"/>
    <property type="match status" value="1"/>
</dbReference>
<feature type="compositionally biased region" description="Basic and acidic residues" evidence="1">
    <location>
        <begin position="466"/>
        <end position="475"/>
    </location>
</feature>
<feature type="compositionally biased region" description="Basic and acidic residues" evidence="1">
    <location>
        <begin position="612"/>
        <end position="621"/>
    </location>
</feature>
<accession>A0AAW2IBX2</accession>
<dbReference type="AlphaFoldDB" id="A0AAW2IBX2"/>
<feature type="compositionally biased region" description="Basic and acidic residues" evidence="1">
    <location>
        <begin position="729"/>
        <end position="796"/>
    </location>
</feature>
<evidence type="ECO:0000313" key="2">
    <source>
        <dbReference type="EMBL" id="KAL0279720.1"/>
    </source>
</evidence>
<reference evidence="2" key="1">
    <citation type="journal article" date="2024" name="Gigascience">
        <title>Chromosome-level genome of the poultry shaft louse Menopon gallinae provides insight into the host-switching and adaptive evolution of parasitic lice.</title>
        <authorList>
            <person name="Xu Y."/>
            <person name="Ma L."/>
            <person name="Liu S."/>
            <person name="Liang Y."/>
            <person name="Liu Q."/>
            <person name="He Z."/>
            <person name="Tian L."/>
            <person name="Duan Y."/>
            <person name="Cai W."/>
            <person name="Li H."/>
            <person name="Song F."/>
        </authorList>
    </citation>
    <scope>NUCLEOTIDE SEQUENCE</scope>
    <source>
        <strain evidence="2">Cailab_2023a</strain>
    </source>
</reference>
<feature type="region of interest" description="Disordered" evidence="1">
    <location>
        <begin position="855"/>
        <end position="968"/>
    </location>
</feature>
<comment type="caution">
    <text evidence="2">The sequence shown here is derived from an EMBL/GenBank/DDBJ whole genome shotgun (WGS) entry which is preliminary data.</text>
</comment>
<feature type="compositionally biased region" description="Low complexity" evidence="1">
    <location>
        <begin position="947"/>
        <end position="956"/>
    </location>
</feature>
<dbReference type="EMBL" id="JARGDH010000001">
    <property type="protein sequence ID" value="KAL0279720.1"/>
    <property type="molecule type" value="Genomic_DNA"/>
</dbReference>
<name>A0AAW2IBX2_9NEOP</name>
<organism evidence="2">
    <name type="scientific">Menopon gallinae</name>
    <name type="common">poultry shaft louse</name>
    <dbReference type="NCBI Taxonomy" id="328185"/>
    <lineage>
        <taxon>Eukaryota</taxon>
        <taxon>Metazoa</taxon>
        <taxon>Ecdysozoa</taxon>
        <taxon>Arthropoda</taxon>
        <taxon>Hexapoda</taxon>
        <taxon>Insecta</taxon>
        <taxon>Pterygota</taxon>
        <taxon>Neoptera</taxon>
        <taxon>Paraneoptera</taxon>
        <taxon>Psocodea</taxon>
        <taxon>Troctomorpha</taxon>
        <taxon>Phthiraptera</taxon>
        <taxon>Amblycera</taxon>
        <taxon>Menoponidae</taxon>
        <taxon>Menopon</taxon>
    </lineage>
</organism>
<proteinExistence type="predicted"/>
<evidence type="ECO:0000256" key="1">
    <source>
        <dbReference type="SAM" id="MobiDB-lite"/>
    </source>
</evidence>
<feature type="compositionally biased region" description="Polar residues" evidence="1">
    <location>
        <begin position="562"/>
        <end position="582"/>
    </location>
</feature>
<evidence type="ECO:0008006" key="3">
    <source>
        <dbReference type="Google" id="ProtNLM"/>
    </source>
</evidence>
<feature type="compositionally biased region" description="Basic and acidic residues" evidence="1">
    <location>
        <begin position="525"/>
        <end position="560"/>
    </location>
</feature>
<sequence>MFSTHDIVHMSKCSKEVQKRCPVHGELYIMFNNAQKSMLCVTCFRDTPNETRMHCVDIDAAYTQCSKKLDRAVISICEVQNSVRDGLLMFKSLLEELRHNMDCEKHTINTFCQGMQESIAKTHSNMIMEVQRQYETKERSFRGQIMNLGTLLPVIQLHLLLCQSFMNIANKYQFLDLAHPMIERLSAIGQLIQPQRPVQSSQIRTNYRNEFTQSLEPWIGKINQSINHAIPTQDTNIFDHIPAAPLPNPASHSGPSKRQQNALRTKALEGEGPFSNHCRSFDSQVKEISQQITLVKERLGDLHRDVALLRRAQTPPLMTRYQHITGDCTVLEEQIERHRVELERMKNVFETLWEEQLCRIHVEQDIFQSQMNEILNLLAEVKHLCIVAQKLEPYIKSLSTINVQGQPKTADQKLADNQQVQELNLHNQQLQSLLEHINSLQLDSQKFYSQSIISPTGSKNLSYTKGDGKDKESRSRPRTPSQSPGTMAAMLDQSGNVILYETQRTQQSTPSDGGEKRGVISQLFEKVRTKEDRKKSPEDRERSQAQRERGKSDTRSDIIRTKASTENVHEQSTQRQPGASTKTKGKKEPRYGRDGKVASIYQSISGRVLGSRSDHTSETSDLKQASRLPPPPPPARRAPSQELSTDIRERLESHLKEKLQDMLNKSNINKHISTRTEKSRSLDAETMEELSYQRISDALIRSPEERKATRAIVHREPSSRAGSTSTSPRRREEYRDQTRVRERSRERRDRRDRSRERSRESRDRSREEREKERERSKPREGRERSKERRERRDKYGRYYPASDTEDTAFYPGHIARKQNSCDSLTLSTVSVDSRKSSADLGDRKTLVLVIGSSKGSSKLKGVQKQRSWETFPPKRKSYDQDSYGRPYRDSNRFEYRPSSAQDGCRSIERGHASRDREREPAEGTLRKADSFEGHEEAVRTLVAAVHQTRTQQQQQQSRKVRTGGNVSN</sequence>
<feature type="compositionally biased region" description="Basic and acidic residues" evidence="1">
    <location>
        <begin position="886"/>
        <end position="895"/>
    </location>
</feature>